<gene>
    <name evidence="2" type="ORF">I4I82_24230</name>
</gene>
<keyword evidence="3" id="KW-1185">Reference proteome</keyword>
<dbReference type="RefSeq" id="WP_218591268.1">
    <property type="nucleotide sequence ID" value="NZ_JADQDE010000235.1"/>
</dbReference>
<evidence type="ECO:0000313" key="2">
    <source>
        <dbReference type="EMBL" id="MBW0130755.1"/>
    </source>
</evidence>
<organism evidence="2 3">
    <name type="scientific">Pseudonocardia oceani</name>
    <dbReference type="NCBI Taxonomy" id="2792013"/>
    <lineage>
        <taxon>Bacteria</taxon>
        <taxon>Bacillati</taxon>
        <taxon>Actinomycetota</taxon>
        <taxon>Actinomycetes</taxon>
        <taxon>Pseudonocardiales</taxon>
        <taxon>Pseudonocardiaceae</taxon>
        <taxon>Pseudonocardia</taxon>
    </lineage>
</organism>
<comment type="caution">
    <text evidence="2">The sequence shown here is derived from an EMBL/GenBank/DDBJ whole genome shotgun (WGS) entry which is preliminary data.</text>
</comment>
<evidence type="ECO:0000256" key="1">
    <source>
        <dbReference type="SAM" id="Coils"/>
    </source>
</evidence>
<evidence type="ECO:0000313" key="3">
    <source>
        <dbReference type="Proteomes" id="UP000694300"/>
    </source>
</evidence>
<proteinExistence type="predicted"/>
<feature type="coiled-coil region" evidence="1">
    <location>
        <begin position="287"/>
        <end position="321"/>
    </location>
</feature>
<keyword evidence="1" id="KW-0175">Coiled coil</keyword>
<reference evidence="2 3" key="1">
    <citation type="submission" date="2020-11" db="EMBL/GenBank/DDBJ databases">
        <title>Pseudonocardia abyssalis sp. nov. and Pseudonocardia oceani sp. nov., description and phylogenomic analysis of two novel actinomycetes isolated from the deep Southern Ocean.</title>
        <authorList>
            <person name="Parra J."/>
        </authorList>
    </citation>
    <scope>NUCLEOTIDE SEQUENCE [LARGE SCALE GENOMIC DNA]</scope>
    <source>
        <strain evidence="3">KRD185</strain>
    </source>
</reference>
<protein>
    <submittedName>
        <fullName evidence="2">Uncharacterized protein</fullName>
    </submittedName>
</protein>
<dbReference type="EMBL" id="JADQDF010000001">
    <property type="protein sequence ID" value="MBW0130755.1"/>
    <property type="molecule type" value="Genomic_DNA"/>
</dbReference>
<sequence length="404" mass="43543">MFRWSDRGAPDAAPDDRALAARNAATQAFLALDDEQRAAATAVDAAEELGSADRAAGRRLVDAWRQVADLGDHATEAYLGATTDTPPGRGTATADERATAEIERAREAIRRFRASHARVLDEAAHLVTGLPRAVHEARVALVEARAAVAGPPAAGSSGGEHVRSRRAEERLADAERAAARLDSPGLRERRDAVARTLELAREALALAADAPRTAAQVRTALSSVATRRAAAQTRTERIPPALSSLRREFSEKCSRDLDDAEPRARAALSAADAAVADAERLAVAGDWDDAADRIAAARAELGRAEERADAVTDRLTELREVRADPARQAADTRFVVRDAQRLVVDRGLVAEFGPVLDAQSVRLQNAVDRLDGVHPDYWFYLTELRGIRDRVRQVVERVRAGAGR</sequence>
<dbReference type="Proteomes" id="UP000694300">
    <property type="component" value="Unassembled WGS sequence"/>
</dbReference>
<name>A0ABS6UEU7_9PSEU</name>
<accession>A0ABS6UEU7</accession>